<dbReference type="AlphaFoldDB" id="A0A3Q0IIU1"/>
<protein>
    <submittedName>
        <fullName evidence="3">Uncharacterized protein LOC113465644</fullName>
    </submittedName>
</protein>
<reference evidence="3" key="1">
    <citation type="submission" date="2025-08" db="UniProtKB">
        <authorList>
            <consortium name="RefSeq"/>
        </authorList>
    </citation>
    <scope>IDENTIFICATION</scope>
</reference>
<evidence type="ECO:0000256" key="1">
    <source>
        <dbReference type="SAM" id="MobiDB-lite"/>
    </source>
</evidence>
<dbReference type="PANTHER" id="PTHR31912">
    <property type="entry name" value="IP13529P"/>
    <property type="match status" value="1"/>
</dbReference>
<proteinExistence type="predicted"/>
<dbReference type="PaxDb" id="121845-A0A3Q0IIU1"/>
<sequence>MKHHNSNTDSSSVINLSTNNGSSLSPIISPVIDSLDQSQESLDHDTDQSQVNASESFDFDRSETQARESNTVPLSQILTKIFSSLHGNPVLPNNVTDVVFKGIQEIFSVFLNQHLSPHVLVHCSHELGKLSSFYKRLKYFEDLGTLVSPEPYIVGRRMDYVKRNGRNCYRAIDCVAQKIPLRLMLKKFFSIPNLLMQTLGRMNSLMRLDESKPIEHFVQGTLWKQKMTIHGEKIVIPLFLQVDDFETQNALGSHSGIHKLGAAYISLPTLPTNYVSQLNCIFLALLYHSQDRVEFGNEIIFKPLIEQFNDLIRNGIHFDLPDFQGTVYFELAVLLGDNLGIHSITGFCESFSGKFPCRMCRMDKSQVQKELFEKESLLRNLAGYEKDLLLNDPTLTGIKEKCIWLKVDDFDFFNQIGYDVMHDLSEGCSKYVMCSLIVALIDRCKYFTISILNDKISSFEYGPDKADKPVTLSILNLRKGNLRLTASEMCTFCKYFGVMVGPFVPQDDRFWSIYILLMRVINFCLSPVFLPCQLAYFKHLVSDLCESYTSLFNVNLKPKFHNLLHYASAMERFGPLRHLSSMRYEAKHRPNKLVAKSSSNRINMTLTIARKHQLMFNDLFIQNNISSKANCGQKIEIPLSETENILNQVHPTTCVVQKLYRVPWTSRNSVRYNLNCVIVSSIDEENVHFARVDSIYVSDTDDTVVFKAIQLKTIAFDDHVFAYHVQDISSSMKQFVFIDLNKMQSPFVCNCTPMNNDINFPEFFVVLRKPISP</sequence>
<organism evidence="2 3">
    <name type="scientific">Diaphorina citri</name>
    <name type="common">Asian citrus psyllid</name>
    <dbReference type="NCBI Taxonomy" id="121845"/>
    <lineage>
        <taxon>Eukaryota</taxon>
        <taxon>Metazoa</taxon>
        <taxon>Ecdysozoa</taxon>
        <taxon>Arthropoda</taxon>
        <taxon>Hexapoda</taxon>
        <taxon>Insecta</taxon>
        <taxon>Pterygota</taxon>
        <taxon>Neoptera</taxon>
        <taxon>Paraneoptera</taxon>
        <taxon>Hemiptera</taxon>
        <taxon>Sternorrhyncha</taxon>
        <taxon>Psylloidea</taxon>
        <taxon>Psyllidae</taxon>
        <taxon>Diaphorininae</taxon>
        <taxon>Diaphorina</taxon>
    </lineage>
</organism>
<dbReference type="KEGG" id="dci:113465644"/>
<dbReference type="PANTHER" id="PTHR31912:SF34">
    <property type="entry name" value="NOTOCHORD-RELATED PROTEIN"/>
    <property type="match status" value="1"/>
</dbReference>
<evidence type="ECO:0000313" key="3">
    <source>
        <dbReference type="RefSeq" id="XP_026676119.1"/>
    </source>
</evidence>
<dbReference type="RefSeq" id="XP_026676119.1">
    <property type="nucleotide sequence ID" value="XM_026820318.1"/>
</dbReference>
<feature type="region of interest" description="Disordered" evidence="1">
    <location>
        <begin position="39"/>
        <end position="70"/>
    </location>
</feature>
<gene>
    <name evidence="3" type="primary">LOC113465644</name>
</gene>
<dbReference type="Proteomes" id="UP000079169">
    <property type="component" value="Unplaced"/>
</dbReference>
<name>A0A3Q0IIU1_DIACI</name>
<dbReference type="GeneID" id="113465644"/>
<evidence type="ECO:0000313" key="2">
    <source>
        <dbReference type="Proteomes" id="UP000079169"/>
    </source>
</evidence>
<accession>A0A3Q0IIU1</accession>
<keyword evidence="2" id="KW-1185">Reference proteome</keyword>